<dbReference type="PANTHER" id="PTHR30441:SF8">
    <property type="entry name" value="DUF748 DOMAIN-CONTAINING PROTEIN"/>
    <property type="match status" value="1"/>
</dbReference>
<evidence type="ECO:0000256" key="1">
    <source>
        <dbReference type="ARBA" id="ARBA00004167"/>
    </source>
</evidence>
<evidence type="ECO:0000313" key="6">
    <source>
        <dbReference type="EMBL" id="KIC91972.1"/>
    </source>
</evidence>
<evidence type="ECO:0000256" key="2">
    <source>
        <dbReference type="ARBA" id="ARBA00022692"/>
    </source>
</evidence>
<dbReference type="Proteomes" id="UP000031408">
    <property type="component" value="Unassembled WGS sequence"/>
</dbReference>
<dbReference type="EMBL" id="JSVC01000037">
    <property type="protein sequence ID" value="KIC91972.1"/>
    <property type="molecule type" value="Genomic_DNA"/>
</dbReference>
<keyword evidence="3" id="KW-1133">Transmembrane helix</keyword>
<dbReference type="GO" id="GO:0009306">
    <property type="term" value="P:protein secretion"/>
    <property type="evidence" value="ECO:0007669"/>
    <property type="project" value="InterPro"/>
</dbReference>
<proteinExistence type="predicted"/>
<organism evidence="6 7">
    <name type="scientific">Flavihumibacter solisilvae</name>
    <dbReference type="NCBI Taxonomy" id="1349421"/>
    <lineage>
        <taxon>Bacteria</taxon>
        <taxon>Pseudomonadati</taxon>
        <taxon>Bacteroidota</taxon>
        <taxon>Chitinophagia</taxon>
        <taxon>Chitinophagales</taxon>
        <taxon>Chitinophagaceae</taxon>
        <taxon>Flavihumibacter</taxon>
    </lineage>
</organism>
<evidence type="ECO:0000256" key="4">
    <source>
        <dbReference type="ARBA" id="ARBA00023136"/>
    </source>
</evidence>
<keyword evidence="2" id="KW-0812">Transmembrane</keyword>
<name>A0A0C1KW72_9BACT</name>
<dbReference type="GO" id="GO:0005886">
    <property type="term" value="C:plasma membrane"/>
    <property type="evidence" value="ECO:0007669"/>
    <property type="project" value="InterPro"/>
</dbReference>
<feature type="domain" description="Translocation and assembly module TamB C-terminal" evidence="5">
    <location>
        <begin position="1187"/>
        <end position="1630"/>
    </location>
</feature>
<evidence type="ECO:0000256" key="3">
    <source>
        <dbReference type="ARBA" id="ARBA00022989"/>
    </source>
</evidence>
<evidence type="ECO:0000313" key="7">
    <source>
        <dbReference type="Proteomes" id="UP000031408"/>
    </source>
</evidence>
<keyword evidence="7" id="KW-1185">Reference proteome</keyword>
<dbReference type="Pfam" id="PF05359">
    <property type="entry name" value="DUF748"/>
    <property type="match status" value="1"/>
</dbReference>
<accession>A0A0C1KW72</accession>
<protein>
    <recommendedName>
        <fullName evidence="5">Translocation and assembly module TamB C-terminal domain-containing protein</fullName>
    </recommendedName>
</protein>
<dbReference type="Pfam" id="PF04357">
    <property type="entry name" value="TamB"/>
    <property type="match status" value="1"/>
</dbReference>
<comment type="subcellular location">
    <subcellularLocation>
        <location evidence="1">Membrane</location>
        <topology evidence="1">Single-pass membrane protein</topology>
    </subcellularLocation>
</comment>
<dbReference type="InterPro" id="IPR008023">
    <property type="entry name" value="DUF748"/>
</dbReference>
<reference evidence="6 7" key="1">
    <citation type="submission" date="2014-11" db="EMBL/GenBank/DDBJ databases">
        <title>Genome sequence of Flavihumibacter solisilvae 3-3.</title>
        <authorList>
            <person name="Zhou G."/>
            <person name="Li M."/>
            <person name="Wang G."/>
        </authorList>
    </citation>
    <scope>NUCLEOTIDE SEQUENCE [LARGE SCALE GENOMIC DNA]</scope>
    <source>
        <strain evidence="6 7">3-3</strain>
    </source>
</reference>
<gene>
    <name evidence="6" type="ORF">OI18_22085</name>
</gene>
<dbReference type="STRING" id="1349421.OI18_22085"/>
<sequence length="1667" mass="183986">MKVIRLYPPRVPRWVKWLLWFLLIICTLPVLLLLLLQTGPAQQLIRDKAENYLEDKLNTDVNIGRIRLVWFSQLRIDGFYVADRQHQPLLYSGSLSVRYDLFALFRNRLVIHDLNWDKILVNVYTTDKEKLNYQFILDSFVGDTSTVTAKDTSGTPLQFEIGRLKVSNLKLRYHDDVGGLHSVISLGSLGINIKDFEPPAGLYEFRAITLDRLAGFVTLDYKPEKQSDTASSTAPGSSAMLLKTKLLKIQQSSFMFTDASAGIRTGWSLPELQLKLASIDLGRAAIKMSSLEINSPIGFVAMKAPADTTAARIDSTGQNWVIQASDVRIAGGSIRFDDHTKPRTAYSHAFDYNHFLLSPLNLDISKLLYSDSLTSAELKQLNVRDQSGFEVKRGEARISFSDNGALLDNLLLETNESRIAKKLQIKVASWSALKNDLPSTAITADLDRTKLVLSEALYFIPEYRNNKNLRGVWNKQVDLNGKITGTLRQLTISGLHFRDNAGNDILASGTVTHVTDSKRLNASLASVNIQTGNRSIRSWVPEGTIPSSISLPDQLAITGSFAGGMTYANTSLSVRSSFGNAVFNGRLNNYSDKERSTYDLEVKSIDMNIGKWINDTSLGKLVARGKIKGQGFDYRKMKTDADVRIFSAQYGGYNYHDIDIKAQLNNGDYLANVISRDSNLAASVQLRGNVSDSFPTVAGAIKVDRVDLQAIGMSTSPFVMKGEFDVDLVNSKPRNLNGNFYATRIQVADGSNIYVLDSIQVKAKAESGVQRIDFASPFGWANITGDYDYTTMLADAITLVKKHVRSPDSATAAARTQRKQQADFFASLQWPKSLEELAPDLHMPRPFVVEGRLNTDSSLLVINGKLPFVRYGEFRIDSLALELKSDVDSLHGTLGLAQVRHPSLAVQRTVFSTGADNGNMHWELSLRDKKDSLKYLVAGNIRFLNENGYDIMLAQQLLLDKITFTTGENNVISFRKGTLEKAKLFLQSEQQKITIVTDSVAGSSFPPLLVKLENFRISTITNMLDQDTSLAEGLLNGEIRMVNQSGQSSVDANVRIDSLTVTGVTVGALDVKLTTPSQGQYQVNAKISGNGNDVNINGTYASVMDFTVQLNSLNLAAAEPFTMGQASKLSGAVNGNITVKGKPSTPEVRGQLNFNNASGNVTFLNSMLTLKNEALVFDESGIRFNNFTITDSLGGKAVIDGHVVTTDYSNFAFDLNVNTTDFRVLGPKLNDEQMFYGPAHIDSRIKISGNKDLPRINMSVKLLDKSNVTVVLPEEKMGIVSREGVIIFVDRDNPPDSSLLDGKVSDTLLNNELKGFAFSGDVEITKASTITIVIDRVNGDYLETKGAASLSLSIEPSSKMTLTGKYEIDEGKYEMSLNQLIKRTFTIDKGSSITWNGDPLKAEVDITAKHVVRASAIDLIGDQVTTVSENRNRLKQRVPVEVYLIIKDQLMKPEINFRLDMEEKDRNIFNGAMYTRLKQINNIPSQLNKQVMGLLILQTFIAEDPLNTFEGGGGGLGYEAKRSVSKILSQQLNNLAGNLIKGIDLTFDLQTQEDYSSGERSELTTLNVGASKTLFNDRLTVAIGSNIGIAGANASNASALIGDVSVDYALSRDGRYKMRAYQRNQTDAVLEGQIIETGLSFILVMDYDKFREIFQKAKKEQEAKKIK</sequence>
<dbReference type="InterPro" id="IPR052894">
    <property type="entry name" value="AsmA-related"/>
</dbReference>
<keyword evidence="4" id="KW-0472">Membrane</keyword>
<comment type="caution">
    <text evidence="6">The sequence shown here is derived from an EMBL/GenBank/DDBJ whole genome shotgun (WGS) entry which is preliminary data.</text>
</comment>
<dbReference type="InterPro" id="IPR007452">
    <property type="entry name" value="TamB_C"/>
</dbReference>
<dbReference type="PANTHER" id="PTHR30441">
    <property type="entry name" value="DUF748 DOMAIN-CONTAINING PROTEIN"/>
    <property type="match status" value="1"/>
</dbReference>
<evidence type="ECO:0000259" key="5">
    <source>
        <dbReference type="Pfam" id="PF04357"/>
    </source>
</evidence>
<dbReference type="GO" id="GO:0090313">
    <property type="term" value="P:regulation of protein targeting to membrane"/>
    <property type="evidence" value="ECO:0007669"/>
    <property type="project" value="TreeGrafter"/>
</dbReference>